<evidence type="ECO:0000313" key="3">
    <source>
        <dbReference type="EMBL" id="PKW18301.1"/>
    </source>
</evidence>
<proteinExistence type="predicted"/>
<organism evidence="3 4">
    <name type="scientific">Saccharopolyspora spinosa</name>
    <dbReference type="NCBI Taxonomy" id="60894"/>
    <lineage>
        <taxon>Bacteria</taxon>
        <taxon>Bacillati</taxon>
        <taxon>Actinomycetota</taxon>
        <taxon>Actinomycetes</taxon>
        <taxon>Pseudonocardiales</taxon>
        <taxon>Pseudonocardiaceae</taxon>
        <taxon>Saccharopolyspora</taxon>
    </lineage>
</organism>
<name>A0A2N3Y619_SACSN</name>
<dbReference type="OrthoDB" id="9153660at2"/>
<keyword evidence="4" id="KW-1185">Reference proteome</keyword>
<dbReference type="STRING" id="994479.GCA_000194155_07027"/>
<protein>
    <submittedName>
        <fullName evidence="3">Uncharacterized protein DUF4157</fullName>
    </submittedName>
</protein>
<feature type="region of interest" description="Disordered" evidence="1">
    <location>
        <begin position="185"/>
        <end position="276"/>
    </location>
</feature>
<accession>A0A2N3Y619</accession>
<dbReference type="Pfam" id="PF13699">
    <property type="entry name" value="eCIS_core"/>
    <property type="match status" value="1"/>
</dbReference>
<dbReference type="AlphaFoldDB" id="A0A2N3Y619"/>
<reference evidence="3" key="1">
    <citation type="submission" date="2017-12" db="EMBL/GenBank/DDBJ databases">
        <title>Sequencing the genomes of 1000 Actinobacteria strains.</title>
        <authorList>
            <person name="Klenk H.-P."/>
        </authorList>
    </citation>
    <scope>NUCLEOTIDE SEQUENCE [LARGE SCALE GENOMIC DNA]</scope>
    <source>
        <strain evidence="3">DSM 44228</strain>
    </source>
</reference>
<comment type="caution">
    <text evidence="3">The sequence shown here is derived from an EMBL/GenBank/DDBJ whole genome shotgun (WGS) entry which is preliminary data.</text>
</comment>
<gene>
    <name evidence="3" type="ORF">A8926_6373</name>
</gene>
<dbReference type="RefSeq" id="WP_101376845.1">
    <property type="nucleotide sequence ID" value="NZ_CP061007.1"/>
</dbReference>
<feature type="compositionally biased region" description="Low complexity" evidence="1">
    <location>
        <begin position="19"/>
        <end position="37"/>
    </location>
</feature>
<dbReference type="InterPro" id="IPR025295">
    <property type="entry name" value="eCIS_core_dom"/>
</dbReference>
<feature type="compositionally biased region" description="Basic and acidic residues" evidence="1">
    <location>
        <begin position="252"/>
        <end position="273"/>
    </location>
</feature>
<evidence type="ECO:0000313" key="4">
    <source>
        <dbReference type="Proteomes" id="UP000233786"/>
    </source>
</evidence>
<evidence type="ECO:0000256" key="1">
    <source>
        <dbReference type="SAM" id="MobiDB-lite"/>
    </source>
</evidence>
<feature type="compositionally biased region" description="Polar residues" evidence="1">
    <location>
        <begin position="185"/>
        <end position="204"/>
    </location>
</feature>
<feature type="compositionally biased region" description="Basic and acidic residues" evidence="1">
    <location>
        <begin position="205"/>
        <end position="217"/>
    </location>
</feature>
<evidence type="ECO:0000259" key="2">
    <source>
        <dbReference type="Pfam" id="PF13699"/>
    </source>
</evidence>
<sequence>MAATTRVQLVQGAKEKTGASRARGRAPSVRSAGGRAGASAVVRDVAAFVLDGQRPGVRSAPVASGSEIGDVVSSPGAPLLQPLRAEREARLGADCGHELAERPAVQRSSVHDVLRSAGRPLDDSTRTDMEFRLGADFSQVRIHDDTAARTSASELGARAYTSGHHVVIGDGDKHTLAHELTHVIQQRQGPVSGTDNGSGLSVSDPSDRFEREAETNARRAMSKPQPLQHSVAQAAHADRSVTELPVQRMPKVTKETTESEEPKAKRARTDKGKVGGQSQVKELLIKELTDRWGWKTHGGGQSLTLHLTNALEETKKTAATKVEQIYGASNNIRKPKSYKNNRTMQSMRWISTLAKDYLDRKNPSNKAEEVQATVIGTTMYISANQNKHNTQLGELAAKHNTGEEFARALVADLGKPETDATDRFSRHAGKLSKRVANDGTGDYAEIASKKVAVPEDVPKADDGLHAERRLGQLAGFDPKMTIGIKRPCVVCYSQLYAVVDAELVGGGNLKVYPGPLWPSKAANKGMASYEEKSVSEYAKYLHETVQKADGTYISFTRAGKYSWDQNSDSDSDA</sequence>
<dbReference type="Proteomes" id="UP000233786">
    <property type="component" value="Unassembled WGS sequence"/>
</dbReference>
<dbReference type="EMBL" id="PJNB01000001">
    <property type="protein sequence ID" value="PKW18301.1"/>
    <property type="molecule type" value="Genomic_DNA"/>
</dbReference>
<feature type="region of interest" description="Disordered" evidence="1">
    <location>
        <begin position="1"/>
        <end position="37"/>
    </location>
</feature>
<feature type="domain" description="eCIS core" evidence="2">
    <location>
        <begin position="120"/>
        <end position="189"/>
    </location>
</feature>